<protein>
    <submittedName>
        <fullName evidence="1">Uncharacterized protein</fullName>
    </submittedName>
</protein>
<sequence>MSKSKQKGTLAETAVADYLKQIFPAVERRALNGVNDKGDIAGVPFTVVEVKNQRSYKIHEWMKETEIERQNAGEELGVLVIKPNGVGVSNVDKWWAVVSLETITALIEELRVKRLQSPTDRGN</sequence>
<gene>
    <name evidence="1" type="ORF">UFOVP688_35</name>
</gene>
<organism evidence="1">
    <name type="scientific">uncultured Caudovirales phage</name>
    <dbReference type="NCBI Taxonomy" id="2100421"/>
    <lineage>
        <taxon>Viruses</taxon>
        <taxon>Duplodnaviria</taxon>
        <taxon>Heunggongvirae</taxon>
        <taxon>Uroviricota</taxon>
        <taxon>Caudoviricetes</taxon>
        <taxon>Peduoviridae</taxon>
        <taxon>Maltschvirus</taxon>
        <taxon>Maltschvirus maltsch</taxon>
    </lineage>
</organism>
<proteinExistence type="predicted"/>
<accession>A0A6J5NFB0</accession>
<name>A0A6J5NFB0_9CAUD</name>
<evidence type="ECO:0000313" key="1">
    <source>
        <dbReference type="EMBL" id="CAB4157603.1"/>
    </source>
</evidence>
<reference evidence="1" key="1">
    <citation type="submission" date="2020-04" db="EMBL/GenBank/DDBJ databases">
        <authorList>
            <person name="Chiriac C."/>
            <person name="Salcher M."/>
            <person name="Ghai R."/>
            <person name="Kavagutti S V."/>
        </authorList>
    </citation>
    <scope>NUCLEOTIDE SEQUENCE</scope>
</reference>
<dbReference type="EMBL" id="LR796659">
    <property type="protein sequence ID" value="CAB4157603.1"/>
    <property type="molecule type" value="Genomic_DNA"/>
</dbReference>